<gene>
    <name evidence="2" type="ORF">FIBRA_00579</name>
</gene>
<dbReference type="Pfam" id="PF01172">
    <property type="entry name" value="SBDS_N"/>
    <property type="match status" value="1"/>
</dbReference>
<dbReference type="OrthoDB" id="2567806at2759"/>
<dbReference type="SUPFAM" id="SSF89895">
    <property type="entry name" value="FYSH domain"/>
    <property type="match status" value="1"/>
</dbReference>
<name>J4G0F9_9APHY</name>
<dbReference type="InterPro" id="IPR019783">
    <property type="entry name" value="SDO1/SBDS_N"/>
</dbReference>
<evidence type="ECO:0000259" key="1">
    <source>
        <dbReference type="Pfam" id="PF01172"/>
    </source>
</evidence>
<dbReference type="HOGENOM" id="CLU_137480_0_0_1"/>
<dbReference type="GeneID" id="24093489"/>
<dbReference type="EMBL" id="HE796891">
    <property type="protein sequence ID" value="CCL98578.1"/>
    <property type="molecule type" value="Genomic_DNA"/>
</dbReference>
<sequence length="164" mass="17677">MVRSLTKVVYKPDSQSTDEYTVIVNPAEYKKWKEGGTHFSALEHTPSSANATLRQTRKFASASNVLPVALTGDVNIRRTIPLSEVVDSFQIFFSNQGAQGILGAPSRQQLDNEFGSHKDVDVVEQILKKGAEQSGKGYTAGTGVANFAKGSFTVDTHGKSLTGI</sequence>
<dbReference type="AlphaFoldDB" id="J4G0F9"/>
<dbReference type="RefSeq" id="XP_012177861.1">
    <property type="nucleotide sequence ID" value="XM_012322471.1"/>
</dbReference>
<keyword evidence="3" id="KW-1185">Reference proteome</keyword>
<dbReference type="InParanoid" id="J4G0F9"/>
<dbReference type="Gene3D" id="3.30.1250.10">
    <property type="entry name" value="Ribosome maturation protein SBDS, N-terminal domain"/>
    <property type="match status" value="1"/>
</dbReference>
<reference evidence="2 3" key="1">
    <citation type="journal article" date="2012" name="Appl. Environ. Microbiol.">
        <title>Short-read sequencing for genomic analysis of the brown rot fungus Fibroporia radiculosa.</title>
        <authorList>
            <person name="Tang J.D."/>
            <person name="Perkins A.D."/>
            <person name="Sonstegard T.S."/>
            <person name="Schroeder S.G."/>
            <person name="Burgess S.C."/>
            <person name="Diehl S.V."/>
        </authorList>
    </citation>
    <scope>NUCLEOTIDE SEQUENCE [LARGE SCALE GENOMIC DNA]</scope>
    <source>
        <strain evidence="2 3">TFFH 294</strain>
    </source>
</reference>
<evidence type="ECO:0000313" key="2">
    <source>
        <dbReference type="EMBL" id="CCL98578.1"/>
    </source>
</evidence>
<feature type="domain" description="Ribosome maturation protein SDO1/SBDS N-terminal" evidence="1">
    <location>
        <begin position="78"/>
        <end position="135"/>
    </location>
</feature>
<organism evidence="2 3">
    <name type="scientific">Fibroporia radiculosa</name>
    <dbReference type="NCBI Taxonomy" id="599839"/>
    <lineage>
        <taxon>Eukaryota</taxon>
        <taxon>Fungi</taxon>
        <taxon>Dikarya</taxon>
        <taxon>Basidiomycota</taxon>
        <taxon>Agaricomycotina</taxon>
        <taxon>Agaricomycetes</taxon>
        <taxon>Polyporales</taxon>
        <taxon>Fibroporiaceae</taxon>
        <taxon>Fibroporia</taxon>
    </lineage>
</organism>
<proteinExistence type="predicted"/>
<evidence type="ECO:0000313" key="3">
    <source>
        <dbReference type="Proteomes" id="UP000006352"/>
    </source>
</evidence>
<dbReference type="STRING" id="599839.J4G0F9"/>
<dbReference type="InterPro" id="IPR036786">
    <property type="entry name" value="Ribosome_mat_SBDS_N_sf"/>
</dbReference>
<accession>J4G0F9</accession>
<dbReference type="Proteomes" id="UP000006352">
    <property type="component" value="Unassembled WGS sequence"/>
</dbReference>
<protein>
    <recommendedName>
        <fullName evidence="1">Ribosome maturation protein SDO1/SBDS N-terminal domain-containing protein</fullName>
    </recommendedName>
</protein>